<proteinExistence type="inferred from homology"/>
<gene>
    <name evidence="1" type="primary">mqnB</name>
    <name evidence="4" type="ORF">D3P08_16980</name>
</gene>
<protein>
    <recommendedName>
        <fullName evidence="1 2">Futalosine hydrolase</fullName>
        <shortName evidence="1">FL hydrolase</shortName>
        <ecNumber evidence="1 2">3.2.2.26</ecNumber>
    </recommendedName>
    <alternativeName>
        <fullName evidence="1">Futalosine nucleosidase</fullName>
    </alternativeName>
    <alternativeName>
        <fullName evidence="1">Menaquinone biosynthetic enzyme MqnB</fullName>
    </alternativeName>
</protein>
<keyword evidence="4" id="KW-0326">Glycosidase</keyword>
<comment type="pathway">
    <text evidence="1">Quinol/quinone metabolism; menaquinone biosynthesis.</text>
</comment>
<comment type="similarity">
    <text evidence="1">Belongs to the PNP/UDP phosphorylase family. Futalosine hydrolase subfamily.</text>
</comment>
<evidence type="ECO:0000313" key="5">
    <source>
        <dbReference type="Proteomes" id="UP000266482"/>
    </source>
</evidence>
<dbReference type="Pfam" id="PF01048">
    <property type="entry name" value="PNP_UDP_1"/>
    <property type="match status" value="1"/>
</dbReference>
<reference evidence="4 5" key="1">
    <citation type="submission" date="2018-09" db="EMBL/GenBank/DDBJ databases">
        <title>Paenibacillus aracenensis nov. sp. isolated from a cave in southern Spain.</title>
        <authorList>
            <person name="Jurado V."/>
            <person name="Gutierrez-Patricio S."/>
            <person name="Gonzalez-Pimentel J.L."/>
            <person name="Miller A.Z."/>
            <person name="Laiz L."/>
            <person name="Saiz-Jimenez C."/>
        </authorList>
    </citation>
    <scope>NUCLEOTIDE SEQUENCE [LARGE SCALE GENOMIC DNA]</scope>
    <source>
        <strain evidence="4 5">DSM 22867</strain>
    </source>
</reference>
<dbReference type="EC" id="3.2.2.26" evidence="1 2"/>
<name>A0A3A1USE2_9BACL</name>
<dbReference type="AlphaFoldDB" id="A0A3A1USE2"/>
<dbReference type="PANTHER" id="PTHR46832:SF2">
    <property type="entry name" value="FUTALOSINE HYDROLASE"/>
    <property type="match status" value="1"/>
</dbReference>
<dbReference type="RefSeq" id="WP_119600907.1">
    <property type="nucleotide sequence ID" value="NZ_QXQA01000011.1"/>
</dbReference>
<dbReference type="GO" id="GO:0019284">
    <property type="term" value="P:L-methionine salvage from S-adenosylmethionine"/>
    <property type="evidence" value="ECO:0007669"/>
    <property type="project" value="TreeGrafter"/>
</dbReference>
<dbReference type="GO" id="GO:0005829">
    <property type="term" value="C:cytosol"/>
    <property type="evidence" value="ECO:0007669"/>
    <property type="project" value="TreeGrafter"/>
</dbReference>
<keyword evidence="1 4" id="KW-0378">Hydrolase</keyword>
<dbReference type="Gene3D" id="3.40.50.1580">
    <property type="entry name" value="Nucleoside phosphorylase domain"/>
    <property type="match status" value="1"/>
</dbReference>
<evidence type="ECO:0000259" key="3">
    <source>
        <dbReference type="Pfam" id="PF01048"/>
    </source>
</evidence>
<dbReference type="InterPro" id="IPR019963">
    <property type="entry name" value="FL_hydrolase_MqnB"/>
</dbReference>
<dbReference type="HAMAP" id="MF_00991">
    <property type="entry name" value="MqnB"/>
    <property type="match status" value="1"/>
</dbReference>
<sequence>MLQQHTEERGTVKTLPRILVVTAVDAERDAVLRGLPDTCAERMEVISAGVGPAAAAAAATAALLRAAAPYDLVISAGIGGGFPERAAIGSLVLASSIVQADLGAETPDAPGFISVDELGFGSSRVDADTAWNARLLAALRSAGLDAALAPALTVSSATGTAATAERRAGLVPGAASEGMEGYGVAAAAAQLGVAVTELRAISNAVGPRDRSAWRIGDALQALTAAFRAIAAHLYL</sequence>
<dbReference type="Proteomes" id="UP000266482">
    <property type="component" value="Unassembled WGS sequence"/>
</dbReference>
<dbReference type="GO" id="GO:0009116">
    <property type="term" value="P:nucleoside metabolic process"/>
    <property type="evidence" value="ECO:0007669"/>
    <property type="project" value="InterPro"/>
</dbReference>
<comment type="function">
    <text evidence="1">Catalyzes the hydrolysis of futalosine (FL) to dehypoxanthine futalosine (DHFL) and hypoxanthine, a step in the biosynthesis of menaquinone (MK, vitamin K2).</text>
</comment>
<dbReference type="GO" id="GO:0008782">
    <property type="term" value="F:adenosylhomocysteine nucleosidase activity"/>
    <property type="evidence" value="ECO:0007669"/>
    <property type="project" value="TreeGrafter"/>
</dbReference>
<dbReference type="GO" id="GO:0008930">
    <property type="term" value="F:methylthioadenosine nucleosidase activity"/>
    <property type="evidence" value="ECO:0007669"/>
    <property type="project" value="TreeGrafter"/>
</dbReference>
<comment type="catalytic activity">
    <reaction evidence="1">
        <text>futalosine + H2O = dehypoxanthine futalosine + hypoxanthine</text>
        <dbReference type="Rhea" id="RHEA:25904"/>
        <dbReference type="ChEBI" id="CHEBI:15377"/>
        <dbReference type="ChEBI" id="CHEBI:17368"/>
        <dbReference type="ChEBI" id="CHEBI:58863"/>
        <dbReference type="ChEBI" id="CHEBI:58864"/>
        <dbReference type="EC" id="3.2.2.26"/>
    </reaction>
</comment>
<dbReference type="NCBIfam" id="TIGR03664">
    <property type="entry name" value="fut_nucase"/>
    <property type="match status" value="1"/>
</dbReference>
<evidence type="ECO:0000256" key="2">
    <source>
        <dbReference type="NCBIfam" id="TIGR03664"/>
    </source>
</evidence>
<keyword evidence="5" id="KW-1185">Reference proteome</keyword>
<dbReference type="UniPathway" id="UPA00079"/>
<dbReference type="OrthoDB" id="9788270at2"/>
<dbReference type="EMBL" id="QXQA01000011">
    <property type="protein sequence ID" value="RIX51174.1"/>
    <property type="molecule type" value="Genomic_DNA"/>
</dbReference>
<evidence type="ECO:0000256" key="1">
    <source>
        <dbReference type="HAMAP-Rule" id="MF_00991"/>
    </source>
</evidence>
<dbReference type="NCBIfam" id="NF006087">
    <property type="entry name" value="PRK08236.1"/>
    <property type="match status" value="1"/>
</dbReference>
<feature type="domain" description="Nucleoside phosphorylase" evidence="3">
    <location>
        <begin position="45"/>
        <end position="231"/>
    </location>
</feature>
<accession>A0A3A1USE2</accession>
<evidence type="ECO:0000313" key="4">
    <source>
        <dbReference type="EMBL" id="RIX51174.1"/>
    </source>
</evidence>
<dbReference type="PANTHER" id="PTHR46832">
    <property type="entry name" value="5'-METHYLTHIOADENOSINE/S-ADENOSYLHOMOCYSTEINE NUCLEOSIDASE"/>
    <property type="match status" value="1"/>
</dbReference>
<dbReference type="InterPro" id="IPR035994">
    <property type="entry name" value="Nucleoside_phosphorylase_sf"/>
</dbReference>
<dbReference type="GO" id="GO:0009234">
    <property type="term" value="P:menaquinone biosynthetic process"/>
    <property type="evidence" value="ECO:0007669"/>
    <property type="project" value="UniProtKB-UniRule"/>
</dbReference>
<dbReference type="SUPFAM" id="SSF53167">
    <property type="entry name" value="Purine and uridine phosphorylases"/>
    <property type="match status" value="1"/>
</dbReference>
<keyword evidence="1" id="KW-0474">Menaquinone biosynthesis</keyword>
<comment type="caution">
    <text evidence="4">The sequence shown here is derived from an EMBL/GenBank/DDBJ whole genome shotgun (WGS) entry which is preliminary data.</text>
</comment>
<dbReference type="CDD" id="cd17766">
    <property type="entry name" value="futalosine_nucleosidase_MqnB"/>
    <property type="match status" value="1"/>
</dbReference>
<dbReference type="InterPro" id="IPR000845">
    <property type="entry name" value="Nucleoside_phosphorylase_d"/>
</dbReference>
<organism evidence="4 5">
    <name type="scientific">Paenibacillus nanensis</name>
    <dbReference type="NCBI Taxonomy" id="393251"/>
    <lineage>
        <taxon>Bacteria</taxon>
        <taxon>Bacillati</taxon>
        <taxon>Bacillota</taxon>
        <taxon>Bacilli</taxon>
        <taxon>Bacillales</taxon>
        <taxon>Paenibacillaceae</taxon>
        <taxon>Paenibacillus</taxon>
    </lineage>
</organism>